<dbReference type="EMBL" id="CM044707">
    <property type="protein sequence ID" value="KAI5654547.1"/>
    <property type="molecule type" value="Genomic_DNA"/>
</dbReference>
<sequence length="169" mass="19229">MCPLYDGIMSGSCRTPGVGPIYYFPSVVNHLRLTNFSTLFACSISPPPLPLCPKGDIGTTFLSSTVYQKTYALRCHNNPCHIKVNLLLLLIKNYLIPMGLAAHQGTLEWDVNVCEWVMWHLNPIGNRWRGNRRLRCIKPMKHPTRRCGRYVRRAVPIPKPLEELVTVQS</sequence>
<evidence type="ECO:0000313" key="2">
    <source>
        <dbReference type="Proteomes" id="UP001060085"/>
    </source>
</evidence>
<proteinExistence type="predicted"/>
<keyword evidence="2" id="KW-1185">Reference proteome</keyword>
<organism evidence="1 2">
    <name type="scientific">Catharanthus roseus</name>
    <name type="common">Madagascar periwinkle</name>
    <name type="synonym">Vinca rosea</name>
    <dbReference type="NCBI Taxonomy" id="4058"/>
    <lineage>
        <taxon>Eukaryota</taxon>
        <taxon>Viridiplantae</taxon>
        <taxon>Streptophyta</taxon>
        <taxon>Embryophyta</taxon>
        <taxon>Tracheophyta</taxon>
        <taxon>Spermatophyta</taxon>
        <taxon>Magnoliopsida</taxon>
        <taxon>eudicotyledons</taxon>
        <taxon>Gunneridae</taxon>
        <taxon>Pentapetalae</taxon>
        <taxon>asterids</taxon>
        <taxon>lamiids</taxon>
        <taxon>Gentianales</taxon>
        <taxon>Apocynaceae</taxon>
        <taxon>Rauvolfioideae</taxon>
        <taxon>Vinceae</taxon>
        <taxon>Catharanthinae</taxon>
        <taxon>Catharanthus</taxon>
    </lineage>
</organism>
<comment type="caution">
    <text evidence="1">The sequence shown here is derived from an EMBL/GenBank/DDBJ whole genome shotgun (WGS) entry which is preliminary data.</text>
</comment>
<accession>A0ACC0A278</accession>
<protein>
    <submittedName>
        <fullName evidence="1">Uncharacterized protein</fullName>
    </submittedName>
</protein>
<evidence type="ECO:0000313" key="1">
    <source>
        <dbReference type="EMBL" id="KAI5654547.1"/>
    </source>
</evidence>
<name>A0ACC0A278_CATRO</name>
<dbReference type="Proteomes" id="UP001060085">
    <property type="component" value="Linkage Group LG07"/>
</dbReference>
<reference evidence="2" key="1">
    <citation type="journal article" date="2023" name="Nat. Plants">
        <title>Single-cell RNA sequencing provides a high-resolution roadmap for understanding the multicellular compartmentation of specialized metabolism.</title>
        <authorList>
            <person name="Sun S."/>
            <person name="Shen X."/>
            <person name="Li Y."/>
            <person name="Li Y."/>
            <person name="Wang S."/>
            <person name="Li R."/>
            <person name="Zhang H."/>
            <person name="Shen G."/>
            <person name="Guo B."/>
            <person name="Wei J."/>
            <person name="Xu J."/>
            <person name="St-Pierre B."/>
            <person name="Chen S."/>
            <person name="Sun C."/>
        </authorList>
    </citation>
    <scope>NUCLEOTIDE SEQUENCE [LARGE SCALE GENOMIC DNA]</scope>
</reference>
<gene>
    <name evidence="1" type="ORF">M9H77_31734</name>
</gene>